<comment type="caution">
    <text evidence="9">The sequence shown here is derived from an EMBL/GenBank/DDBJ whole genome shotgun (WGS) entry which is preliminary data.</text>
</comment>
<dbReference type="Proteomes" id="UP000613266">
    <property type="component" value="Unassembled WGS sequence"/>
</dbReference>
<keyword evidence="10" id="KW-1185">Reference proteome</keyword>
<keyword evidence="2" id="KW-1003">Cell membrane</keyword>
<dbReference type="PANTHER" id="PTHR32309">
    <property type="entry name" value="TYROSINE-PROTEIN KINASE"/>
    <property type="match status" value="1"/>
</dbReference>
<dbReference type="PANTHER" id="PTHR32309:SF13">
    <property type="entry name" value="FERRIC ENTEROBACTIN TRANSPORT PROTEIN FEPE"/>
    <property type="match status" value="1"/>
</dbReference>
<evidence type="ECO:0000259" key="8">
    <source>
        <dbReference type="Pfam" id="PF02706"/>
    </source>
</evidence>
<keyword evidence="5 7" id="KW-0472">Membrane</keyword>
<keyword evidence="3 7" id="KW-0812">Transmembrane</keyword>
<dbReference type="RefSeq" id="WP_198111770.1">
    <property type="nucleotide sequence ID" value="NZ_JAEDAK010000009.1"/>
</dbReference>
<sequence>MSATPLQLLWSEARLIVGGALVAGVLAVAGSFLVPPSFTARAVVLPPAPASAIASGALASLGALAGLATQAGGRSPDQFLALLQSRTVADRMLDQFELQKLYDKELREDARKRFWQNLRVQLNRRDGLISIEVDDHDPQRAAAMAAAMVEQLRRMASEVAVTEAAQRRKFFEERRAEAAAQLQQAQAALQRSGLAPESLKTEPKATAEVYAKLRAELTAAEVRLRVLQTTLADQAPEVRQQRSAIAGLQAQLQRLEAGGAAEAEGGYVSRYREFKYQEALFEQYARQYELARVDEGREGGLLQVIDAPQVPERKSSPKRAFIGVGVSTAVGLALAIYVLLRGPRRRPA</sequence>
<organism evidence="9 10">
    <name type="scientific">Inhella proteolytica</name>
    <dbReference type="NCBI Taxonomy" id="2795029"/>
    <lineage>
        <taxon>Bacteria</taxon>
        <taxon>Pseudomonadati</taxon>
        <taxon>Pseudomonadota</taxon>
        <taxon>Betaproteobacteria</taxon>
        <taxon>Burkholderiales</taxon>
        <taxon>Sphaerotilaceae</taxon>
        <taxon>Inhella</taxon>
    </lineage>
</organism>
<evidence type="ECO:0000313" key="10">
    <source>
        <dbReference type="Proteomes" id="UP000613266"/>
    </source>
</evidence>
<dbReference type="InterPro" id="IPR003856">
    <property type="entry name" value="LPS_length_determ_N"/>
</dbReference>
<dbReference type="GO" id="GO:0005886">
    <property type="term" value="C:plasma membrane"/>
    <property type="evidence" value="ECO:0007669"/>
    <property type="project" value="UniProtKB-SubCell"/>
</dbReference>
<gene>
    <name evidence="9" type="ORF">I7X39_13925</name>
</gene>
<evidence type="ECO:0000256" key="6">
    <source>
        <dbReference type="SAM" id="Coils"/>
    </source>
</evidence>
<evidence type="ECO:0000313" key="9">
    <source>
        <dbReference type="EMBL" id="MBH9577999.1"/>
    </source>
</evidence>
<keyword evidence="6" id="KW-0175">Coiled coil</keyword>
<evidence type="ECO:0000256" key="3">
    <source>
        <dbReference type="ARBA" id="ARBA00022692"/>
    </source>
</evidence>
<evidence type="ECO:0000256" key="5">
    <source>
        <dbReference type="ARBA" id="ARBA00023136"/>
    </source>
</evidence>
<dbReference type="InterPro" id="IPR050445">
    <property type="entry name" value="Bact_polysacc_biosynth/exp"/>
</dbReference>
<feature type="domain" description="Polysaccharide chain length determinant N-terminal" evidence="8">
    <location>
        <begin position="7"/>
        <end position="95"/>
    </location>
</feature>
<evidence type="ECO:0000256" key="1">
    <source>
        <dbReference type="ARBA" id="ARBA00004651"/>
    </source>
</evidence>
<comment type="subcellular location">
    <subcellularLocation>
        <location evidence="1">Cell membrane</location>
        <topology evidence="1">Multi-pass membrane protein</topology>
    </subcellularLocation>
</comment>
<feature type="transmembrane region" description="Helical" evidence="7">
    <location>
        <begin position="320"/>
        <end position="340"/>
    </location>
</feature>
<dbReference type="Pfam" id="PF02706">
    <property type="entry name" value="Wzz"/>
    <property type="match status" value="1"/>
</dbReference>
<keyword evidence="4 7" id="KW-1133">Transmembrane helix</keyword>
<evidence type="ECO:0000256" key="7">
    <source>
        <dbReference type="SAM" id="Phobius"/>
    </source>
</evidence>
<proteinExistence type="predicted"/>
<name>A0A931NIF0_9BURK</name>
<reference evidence="9" key="1">
    <citation type="submission" date="2020-12" db="EMBL/GenBank/DDBJ databases">
        <title>The genome sequence of Inhella sp. 1Y17.</title>
        <authorList>
            <person name="Liu Y."/>
        </authorList>
    </citation>
    <scope>NUCLEOTIDE SEQUENCE</scope>
    <source>
        <strain evidence="9">1Y17</strain>
    </source>
</reference>
<evidence type="ECO:0000256" key="4">
    <source>
        <dbReference type="ARBA" id="ARBA00022989"/>
    </source>
</evidence>
<evidence type="ECO:0000256" key="2">
    <source>
        <dbReference type="ARBA" id="ARBA00022475"/>
    </source>
</evidence>
<dbReference type="EMBL" id="JAEDAK010000009">
    <property type="protein sequence ID" value="MBH9577999.1"/>
    <property type="molecule type" value="Genomic_DNA"/>
</dbReference>
<dbReference type="GO" id="GO:0004713">
    <property type="term" value="F:protein tyrosine kinase activity"/>
    <property type="evidence" value="ECO:0007669"/>
    <property type="project" value="TreeGrafter"/>
</dbReference>
<feature type="coiled-coil region" evidence="6">
    <location>
        <begin position="168"/>
        <end position="258"/>
    </location>
</feature>
<accession>A0A931NIF0</accession>
<protein>
    <submittedName>
        <fullName evidence="9">Lipopolysaccharide biosynthesis protein</fullName>
    </submittedName>
</protein>
<dbReference type="AlphaFoldDB" id="A0A931NIF0"/>